<keyword evidence="6" id="KW-1185">Reference proteome</keyword>
<evidence type="ECO:0000256" key="4">
    <source>
        <dbReference type="ARBA" id="ARBA00039977"/>
    </source>
</evidence>
<dbReference type="SUPFAM" id="SSF54189">
    <property type="entry name" value="Ribosomal proteins S24e, L23 and L15e"/>
    <property type="match status" value="1"/>
</dbReference>
<dbReference type="Pfam" id="PF00276">
    <property type="entry name" value="Ribosomal_L23"/>
    <property type="match status" value="1"/>
</dbReference>
<reference evidence="5 6" key="1">
    <citation type="submission" date="2016-07" db="EMBL/GenBank/DDBJ databases">
        <title>Pervasive Adenine N6-methylation of Active Genes in Fungi.</title>
        <authorList>
            <consortium name="DOE Joint Genome Institute"/>
            <person name="Mondo S.J."/>
            <person name="Dannebaum R.O."/>
            <person name="Kuo R.C."/>
            <person name="Labutti K."/>
            <person name="Haridas S."/>
            <person name="Kuo A."/>
            <person name="Salamov A."/>
            <person name="Ahrendt S.R."/>
            <person name="Lipzen A."/>
            <person name="Sullivan W."/>
            <person name="Andreopoulos W.B."/>
            <person name="Clum A."/>
            <person name="Lindquist E."/>
            <person name="Daum C."/>
            <person name="Ramamoorthy G.K."/>
            <person name="Gryganskyi A."/>
            <person name="Culley D."/>
            <person name="Magnuson J.K."/>
            <person name="James T.Y."/>
            <person name="O'Malley M.A."/>
            <person name="Stajich J.E."/>
            <person name="Spatafora J.W."/>
            <person name="Visel A."/>
            <person name="Grigoriev I.V."/>
        </authorList>
    </citation>
    <scope>NUCLEOTIDE SEQUENCE [LARGE SCALE GENOMIC DNA]</scope>
    <source>
        <strain evidence="5 6">12-1054</strain>
    </source>
</reference>
<keyword evidence="2" id="KW-0689">Ribosomal protein</keyword>
<dbReference type="RefSeq" id="XP_040724713.1">
    <property type="nucleotide sequence ID" value="XM_040869429.1"/>
</dbReference>
<dbReference type="Proteomes" id="UP000193685">
    <property type="component" value="Unassembled WGS sequence"/>
</dbReference>
<dbReference type="InterPro" id="IPR012677">
    <property type="entry name" value="Nucleotide-bd_a/b_plait_sf"/>
</dbReference>
<evidence type="ECO:0000256" key="2">
    <source>
        <dbReference type="ARBA" id="ARBA00022980"/>
    </source>
</evidence>
<keyword evidence="3" id="KW-0687">Ribonucleoprotein</keyword>
<organism evidence="5 6">
    <name type="scientific">Protomyces lactucae-debilis</name>
    <dbReference type="NCBI Taxonomy" id="2754530"/>
    <lineage>
        <taxon>Eukaryota</taxon>
        <taxon>Fungi</taxon>
        <taxon>Dikarya</taxon>
        <taxon>Ascomycota</taxon>
        <taxon>Taphrinomycotina</taxon>
        <taxon>Taphrinomycetes</taxon>
        <taxon>Taphrinales</taxon>
        <taxon>Protomycetaceae</taxon>
        <taxon>Protomyces</taxon>
    </lineage>
</organism>
<comment type="similarity">
    <text evidence="1">Belongs to the universal ribosomal protein uL23 family.</text>
</comment>
<evidence type="ECO:0000256" key="1">
    <source>
        <dbReference type="ARBA" id="ARBA00006700"/>
    </source>
</evidence>
<dbReference type="PANTHER" id="PTHR12059">
    <property type="entry name" value="RIBOSOMAL PROTEIN L23-RELATED"/>
    <property type="match status" value="1"/>
</dbReference>
<proteinExistence type="inferred from homology"/>
<dbReference type="EMBL" id="MCFI01000011">
    <property type="protein sequence ID" value="ORY81337.1"/>
    <property type="molecule type" value="Genomic_DNA"/>
</dbReference>
<accession>A0A1Y2FCJ0</accession>
<evidence type="ECO:0000256" key="3">
    <source>
        <dbReference type="ARBA" id="ARBA00023274"/>
    </source>
</evidence>
<evidence type="ECO:0000313" key="6">
    <source>
        <dbReference type="Proteomes" id="UP000193685"/>
    </source>
</evidence>
<dbReference type="GO" id="GO:0032543">
    <property type="term" value="P:mitochondrial translation"/>
    <property type="evidence" value="ECO:0007669"/>
    <property type="project" value="TreeGrafter"/>
</dbReference>
<protein>
    <recommendedName>
        <fullName evidence="4">Large ribosomal subunit protein uL23m</fullName>
    </recommendedName>
</protein>
<dbReference type="STRING" id="56484.A0A1Y2FCJ0"/>
<dbReference type="PANTHER" id="PTHR12059:SF5">
    <property type="entry name" value="LARGE RIBOSOMAL SUBUNIT PROTEIN UL23M"/>
    <property type="match status" value="1"/>
</dbReference>
<dbReference type="GeneID" id="63786028"/>
<dbReference type="OMA" id="TPFRQGL"/>
<dbReference type="InterPro" id="IPR012678">
    <property type="entry name" value="Ribosomal_uL23/eL15/eS24_sf"/>
</dbReference>
<evidence type="ECO:0000313" key="5">
    <source>
        <dbReference type="EMBL" id="ORY81337.1"/>
    </source>
</evidence>
<dbReference type="GO" id="GO:0005762">
    <property type="term" value="C:mitochondrial large ribosomal subunit"/>
    <property type="evidence" value="ECO:0007669"/>
    <property type="project" value="TreeGrafter"/>
</dbReference>
<name>A0A1Y2FCJ0_PROLT</name>
<gene>
    <name evidence="5" type="ORF">BCR37DRAFT_380145</name>
</gene>
<dbReference type="AlphaFoldDB" id="A0A1Y2FCJ0"/>
<dbReference type="OrthoDB" id="275582at2759"/>
<dbReference type="GO" id="GO:0003735">
    <property type="term" value="F:structural constituent of ribosome"/>
    <property type="evidence" value="ECO:0007669"/>
    <property type="project" value="InterPro"/>
</dbReference>
<dbReference type="Gene3D" id="3.30.70.330">
    <property type="match status" value="1"/>
</dbReference>
<dbReference type="InterPro" id="IPR013025">
    <property type="entry name" value="Ribosomal_uL23-like"/>
</dbReference>
<comment type="caution">
    <text evidence="5">The sequence shown here is derived from an EMBL/GenBank/DDBJ whole genome shotgun (WGS) entry which is preliminary data.</text>
</comment>
<sequence>MSAPFKLGSKKVYLPSTIFTLVRGSGRLPANQAMFHVPLKVNKFDVRDYLFNLYGLVTTSVKTMIQQSPLQRGTNKQRARGLHFMKPLQMTRPASSKRVIVTMEQPFTYPEAYASAESLKPWNVEMSERMRQRAMSGRRGLTRGKMTRFQVNGRSEKRLAK</sequence>